<evidence type="ECO:0000256" key="1">
    <source>
        <dbReference type="SAM" id="Phobius"/>
    </source>
</evidence>
<dbReference type="GeneID" id="36940627"/>
<feature type="transmembrane region" description="Helical" evidence="1">
    <location>
        <begin position="95"/>
        <end position="115"/>
    </location>
</feature>
<name>A0A2S0U3V1_9AGAM</name>
<keyword evidence="1" id="KW-0472">Membrane</keyword>
<proteinExistence type="predicted"/>
<dbReference type="AlphaFoldDB" id="A0A2S0U3V1"/>
<organism evidence="2">
    <name type="scientific">Russula abietina</name>
    <dbReference type="NCBI Taxonomy" id="482377"/>
    <lineage>
        <taxon>Eukaryota</taxon>
        <taxon>Fungi</taxon>
        <taxon>Dikarya</taxon>
        <taxon>Basidiomycota</taxon>
        <taxon>Agaricomycotina</taxon>
        <taxon>Agaricomycetes</taxon>
        <taxon>Russulales</taxon>
        <taxon>Russulaceae</taxon>
        <taxon>Russula</taxon>
    </lineage>
</organism>
<protein>
    <submittedName>
        <fullName evidence="2">Uncharacterized protein</fullName>
    </submittedName>
</protein>
<evidence type="ECO:0000313" key="2">
    <source>
        <dbReference type="EMBL" id="AWB36100.1"/>
    </source>
</evidence>
<keyword evidence="1" id="KW-0812">Transmembrane</keyword>
<sequence length="129" mass="15555">MNLLSIKNKWKFKRDILSHKGVSLFLKRVSKLFPTHYSDFVYPNTSDLNSLHSILKSNQVVEAKFSNIILQDIIKEHTEEVLDLTFLFYKNCFKIFFTFSWIFDFLFSFILHWLWEFSKSNNITFNLTR</sequence>
<reference evidence="2" key="1">
    <citation type="journal article" date="2018" name="Int. J. Biol. Macromol.">
        <title>Characterization and comparative mitogenomic analysis of six newly sequenced mitochondrial genomes from ectomycorrhizal fungi (Russula) and phylogenetic analysis of the Agaricomycetes.</title>
        <authorList>
            <person name="Li Q."/>
            <person name="Wang Q."/>
            <person name="Chen C."/>
            <person name="Jin X."/>
            <person name="Chen Z."/>
            <person name="Xiong C."/>
            <person name="Li P."/>
            <person name="Zhao J."/>
            <person name="Huang W."/>
        </authorList>
    </citation>
    <scope>NUCLEOTIDE SEQUENCE</scope>
</reference>
<dbReference type="RefSeq" id="YP_009487198.1">
    <property type="nucleotide sequence ID" value="NC_037774.1"/>
</dbReference>
<keyword evidence="1" id="KW-1133">Transmembrane helix</keyword>
<geneLocation type="mitochondrion" evidence="2"/>
<gene>
    <name evidence="2" type="primary">orf129</name>
</gene>
<dbReference type="EMBL" id="MH138073">
    <property type="protein sequence ID" value="AWB36100.1"/>
    <property type="molecule type" value="Genomic_DNA"/>
</dbReference>
<keyword evidence="2" id="KW-0496">Mitochondrion</keyword>
<accession>A0A2S0U3V1</accession>